<name>A0ABU2DUP4_9MICC</name>
<feature type="domain" description="Rhodanese" evidence="14">
    <location>
        <begin position="133"/>
        <end position="171"/>
    </location>
</feature>
<keyword evidence="8" id="KW-0350">Heme biosynthesis</keyword>
<evidence type="ECO:0000256" key="9">
    <source>
        <dbReference type="ARBA" id="ARBA00023136"/>
    </source>
</evidence>
<dbReference type="PANTHER" id="PTHR35457">
    <property type="entry name" value="HEME A SYNTHASE"/>
    <property type="match status" value="1"/>
</dbReference>
<evidence type="ECO:0000256" key="3">
    <source>
        <dbReference type="ARBA" id="ARBA00022692"/>
    </source>
</evidence>
<evidence type="ECO:0000256" key="6">
    <source>
        <dbReference type="ARBA" id="ARBA00023002"/>
    </source>
</evidence>
<feature type="region of interest" description="Disordered" evidence="12">
    <location>
        <begin position="1"/>
        <end position="32"/>
    </location>
</feature>
<feature type="transmembrane region" description="Helical" evidence="13">
    <location>
        <begin position="256"/>
        <end position="278"/>
    </location>
</feature>
<protein>
    <submittedName>
        <fullName evidence="15">COX15/CtaA family protein</fullName>
    </submittedName>
</protein>
<evidence type="ECO:0000259" key="14">
    <source>
        <dbReference type="PROSITE" id="PS50206"/>
    </source>
</evidence>
<dbReference type="InterPro" id="IPR001763">
    <property type="entry name" value="Rhodanese-like_dom"/>
</dbReference>
<evidence type="ECO:0000313" key="16">
    <source>
        <dbReference type="Proteomes" id="UP001251870"/>
    </source>
</evidence>
<dbReference type="InterPro" id="IPR003780">
    <property type="entry name" value="COX15/CtaA_fam"/>
</dbReference>
<gene>
    <name evidence="15" type="ORF">RIL96_11740</name>
</gene>
<evidence type="ECO:0000256" key="10">
    <source>
        <dbReference type="ARBA" id="ARBA00023157"/>
    </source>
</evidence>
<proteinExistence type="predicted"/>
<keyword evidence="10" id="KW-1015">Disulfide bond</keyword>
<feature type="compositionally biased region" description="Polar residues" evidence="12">
    <location>
        <begin position="1"/>
        <end position="12"/>
    </location>
</feature>
<feature type="transmembrane region" description="Helical" evidence="13">
    <location>
        <begin position="140"/>
        <end position="162"/>
    </location>
</feature>
<evidence type="ECO:0000256" key="5">
    <source>
        <dbReference type="ARBA" id="ARBA00022989"/>
    </source>
</evidence>
<dbReference type="EMBL" id="JAVKGR010000019">
    <property type="protein sequence ID" value="MDR8020233.1"/>
    <property type="molecule type" value="Genomic_DNA"/>
</dbReference>
<keyword evidence="2" id="KW-1003">Cell membrane</keyword>
<dbReference type="Pfam" id="PF02628">
    <property type="entry name" value="COX15-CtaA"/>
    <property type="match status" value="1"/>
</dbReference>
<keyword evidence="9 13" id="KW-0472">Membrane</keyword>
<evidence type="ECO:0000256" key="11">
    <source>
        <dbReference type="ARBA" id="ARBA00023444"/>
    </source>
</evidence>
<dbReference type="Proteomes" id="UP001251870">
    <property type="component" value="Unassembled WGS sequence"/>
</dbReference>
<evidence type="ECO:0000256" key="8">
    <source>
        <dbReference type="ARBA" id="ARBA00023133"/>
    </source>
</evidence>
<comment type="caution">
    <text evidence="15">The sequence shown here is derived from an EMBL/GenBank/DDBJ whole genome shotgun (WGS) entry which is preliminary data.</text>
</comment>
<keyword evidence="16" id="KW-1185">Reference proteome</keyword>
<feature type="transmembrane region" description="Helical" evidence="13">
    <location>
        <begin position="113"/>
        <end position="133"/>
    </location>
</feature>
<comment type="subcellular location">
    <subcellularLocation>
        <location evidence="1">Membrane</location>
        <topology evidence="1">Multi-pass membrane protein</topology>
    </subcellularLocation>
</comment>
<evidence type="ECO:0000256" key="1">
    <source>
        <dbReference type="ARBA" id="ARBA00004141"/>
    </source>
</evidence>
<evidence type="ECO:0000256" key="4">
    <source>
        <dbReference type="ARBA" id="ARBA00022723"/>
    </source>
</evidence>
<dbReference type="PANTHER" id="PTHR35457:SF1">
    <property type="entry name" value="HEME A SYNTHASE"/>
    <property type="match status" value="1"/>
</dbReference>
<feature type="transmembrane region" description="Helical" evidence="13">
    <location>
        <begin position="290"/>
        <end position="308"/>
    </location>
</feature>
<feature type="transmembrane region" description="Helical" evidence="13">
    <location>
        <begin position="168"/>
        <end position="193"/>
    </location>
</feature>
<keyword evidence="3 13" id="KW-0812">Transmembrane</keyword>
<accession>A0ABU2DUP4</accession>
<dbReference type="InterPro" id="IPR050450">
    <property type="entry name" value="COX15/CtaA_HemeA_synthase"/>
</dbReference>
<evidence type="ECO:0000256" key="12">
    <source>
        <dbReference type="SAM" id="MobiDB-lite"/>
    </source>
</evidence>
<organism evidence="15 16">
    <name type="scientific">Nesterenkonia aerolata</name>
    <dbReference type="NCBI Taxonomy" id="3074079"/>
    <lineage>
        <taxon>Bacteria</taxon>
        <taxon>Bacillati</taxon>
        <taxon>Actinomycetota</taxon>
        <taxon>Actinomycetes</taxon>
        <taxon>Micrococcales</taxon>
        <taxon>Micrococcaceae</taxon>
        <taxon>Nesterenkonia</taxon>
    </lineage>
</organism>
<feature type="transmembrane region" description="Helical" evidence="13">
    <location>
        <begin position="314"/>
        <end position="337"/>
    </location>
</feature>
<sequence length="364" mass="39163">MAMNSTPDPASTSDRRRTLDDSSPGGASLADRTLPGRLQQLQELVMPDRITPWARLMALLTLISNTGIILTGGAVRLTASGLGCPEWPRCTPDSWTSTQEMGMHGAIEFGNRMLTFVLVVISVLMFLAVVRLWSSHRSLVVMTLLVAAGIPLQALIGGVTVWTDLNPWVVGLHFIASAALVMIATMLWARISVELREQGRTGVRLVDGQTDELSRVMATAVLVTAALAVVLGTIVTGTGPHAGDPIAPRHAFAPELVTRLHVVPVWVLCAALVVLLLRQTRLKTSGRQRRAVWLTVAAVLAQGALGYIQHFTGLPLLLVWLHMLGSALVIITATLVWDRYCSRYVTLGLGGGGQSQRPVTEASR</sequence>
<feature type="transmembrane region" description="Helical" evidence="13">
    <location>
        <begin position="213"/>
        <end position="236"/>
    </location>
</feature>
<keyword evidence="4" id="KW-0479">Metal-binding</keyword>
<keyword evidence="7" id="KW-0408">Iron</keyword>
<keyword evidence="5 13" id="KW-1133">Transmembrane helix</keyword>
<feature type="transmembrane region" description="Helical" evidence="13">
    <location>
        <begin position="56"/>
        <end position="79"/>
    </location>
</feature>
<evidence type="ECO:0000313" key="15">
    <source>
        <dbReference type="EMBL" id="MDR8020233.1"/>
    </source>
</evidence>
<dbReference type="PROSITE" id="PS50206">
    <property type="entry name" value="RHODANESE_3"/>
    <property type="match status" value="1"/>
</dbReference>
<keyword evidence="6" id="KW-0560">Oxidoreductase</keyword>
<evidence type="ECO:0000256" key="13">
    <source>
        <dbReference type="SAM" id="Phobius"/>
    </source>
</evidence>
<comment type="pathway">
    <text evidence="11">Porphyrin-containing compound metabolism.</text>
</comment>
<evidence type="ECO:0000256" key="2">
    <source>
        <dbReference type="ARBA" id="ARBA00022475"/>
    </source>
</evidence>
<evidence type="ECO:0000256" key="7">
    <source>
        <dbReference type="ARBA" id="ARBA00023004"/>
    </source>
</evidence>
<dbReference type="RefSeq" id="WP_310549213.1">
    <property type="nucleotide sequence ID" value="NZ_JAVKGR010000019.1"/>
</dbReference>
<reference evidence="15 16" key="1">
    <citation type="submission" date="2023-09" db="EMBL/GenBank/DDBJ databases">
        <title>Description of three actinobacteria isolated from air of manufacturing shop in a pharmaceutical factory.</title>
        <authorList>
            <person name="Zhang D.-F."/>
        </authorList>
    </citation>
    <scope>NUCLEOTIDE SEQUENCE [LARGE SCALE GENOMIC DNA]</scope>
    <source>
        <strain evidence="15 16">LY-0111</strain>
    </source>
</reference>